<protein>
    <submittedName>
        <fullName evidence="1">Uncharacterized protein</fullName>
    </submittedName>
</protein>
<evidence type="ECO:0000313" key="1">
    <source>
        <dbReference type="EMBL" id="MBB3979872.1"/>
    </source>
</evidence>
<keyword evidence="2" id="KW-1185">Reference proteome</keyword>
<proteinExistence type="predicted"/>
<evidence type="ECO:0000313" key="2">
    <source>
        <dbReference type="Proteomes" id="UP000574761"/>
    </source>
</evidence>
<accession>A0A7W6DFU3</accession>
<sequence>MSDLTAVIGHFPAHELTIRRLYANAPDFRVLCEDYEAARRALEHWCSDGIKAEDFQRLLAEIEDEISEALQNSFNRIRRNPET</sequence>
<organism evidence="1 2">
    <name type="scientific">Mycoplana azooxidifex</name>
    <dbReference type="NCBI Taxonomy" id="1636188"/>
    <lineage>
        <taxon>Bacteria</taxon>
        <taxon>Pseudomonadati</taxon>
        <taxon>Pseudomonadota</taxon>
        <taxon>Alphaproteobacteria</taxon>
        <taxon>Hyphomicrobiales</taxon>
        <taxon>Rhizobiaceae</taxon>
        <taxon>Mycoplana</taxon>
    </lineage>
</organism>
<dbReference type="EMBL" id="JACIEE010000014">
    <property type="protein sequence ID" value="MBB3979872.1"/>
    <property type="molecule type" value="Genomic_DNA"/>
</dbReference>
<dbReference type="AlphaFoldDB" id="A0A7W6DFU3"/>
<comment type="caution">
    <text evidence="1">The sequence shown here is derived from an EMBL/GenBank/DDBJ whole genome shotgun (WGS) entry which is preliminary data.</text>
</comment>
<dbReference type="Proteomes" id="UP000574761">
    <property type="component" value="Unassembled WGS sequence"/>
</dbReference>
<reference evidence="1 2" key="1">
    <citation type="submission" date="2020-08" db="EMBL/GenBank/DDBJ databases">
        <title>Genomic Encyclopedia of Type Strains, Phase IV (KMG-IV): sequencing the most valuable type-strain genomes for metagenomic binning, comparative biology and taxonomic classification.</title>
        <authorList>
            <person name="Goeker M."/>
        </authorList>
    </citation>
    <scope>NUCLEOTIDE SEQUENCE [LARGE SCALE GENOMIC DNA]</scope>
    <source>
        <strain evidence="1 2">DSM 100211</strain>
    </source>
</reference>
<gene>
    <name evidence="1" type="ORF">GGQ64_005119</name>
</gene>
<dbReference type="RefSeq" id="WP_183808057.1">
    <property type="nucleotide sequence ID" value="NZ_JACIEE010000014.1"/>
</dbReference>
<name>A0A7W6DFU3_9HYPH</name>